<dbReference type="OrthoDB" id="10654455at2759"/>
<feature type="compositionally biased region" description="Low complexity" evidence="1">
    <location>
        <begin position="9"/>
        <end position="49"/>
    </location>
</feature>
<reference evidence="2 3" key="1">
    <citation type="submission" date="2015-06" db="EMBL/GenBank/DDBJ databases">
        <title>Draft genome of the ant-associated black yeast Phialophora attae CBS 131958.</title>
        <authorList>
            <person name="Moreno L.F."/>
            <person name="Stielow B.J."/>
            <person name="de Hoog S."/>
            <person name="Vicente V.A."/>
            <person name="Weiss V.A."/>
            <person name="de Vries M."/>
            <person name="Cruz L.M."/>
            <person name="Souza E.M."/>
        </authorList>
    </citation>
    <scope>NUCLEOTIDE SEQUENCE [LARGE SCALE GENOMIC DNA]</scope>
    <source>
        <strain evidence="2 3">CBS 131958</strain>
    </source>
</reference>
<keyword evidence="3" id="KW-1185">Reference proteome</keyword>
<dbReference type="VEuPathDB" id="FungiDB:AB675_8393"/>
<protein>
    <submittedName>
        <fullName evidence="2">Uncharacterized protein</fullName>
    </submittedName>
</protein>
<proteinExistence type="predicted"/>
<dbReference type="EMBL" id="LFJN01000003">
    <property type="protein sequence ID" value="KPI44286.1"/>
    <property type="molecule type" value="Genomic_DNA"/>
</dbReference>
<feature type="region of interest" description="Disordered" evidence="1">
    <location>
        <begin position="1"/>
        <end position="50"/>
    </location>
</feature>
<evidence type="ECO:0000256" key="1">
    <source>
        <dbReference type="SAM" id="MobiDB-lite"/>
    </source>
</evidence>
<gene>
    <name evidence="2" type="ORF">AB675_8393</name>
</gene>
<comment type="caution">
    <text evidence="2">The sequence shown here is derived from an EMBL/GenBank/DDBJ whole genome shotgun (WGS) entry which is preliminary data.</text>
</comment>
<feature type="compositionally biased region" description="Basic residues" evidence="1">
    <location>
        <begin position="128"/>
        <end position="141"/>
    </location>
</feature>
<evidence type="ECO:0000313" key="2">
    <source>
        <dbReference type="EMBL" id="KPI44286.1"/>
    </source>
</evidence>
<organism evidence="2 3">
    <name type="scientific">Cyphellophora attinorum</name>
    <dbReference type="NCBI Taxonomy" id="1664694"/>
    <lineage>
        <taxon>Eukaryota</taxon>
        <taxon>Fungi</taxon>
        <taxon>Dikarya</taxon>
        <taxon>Ascomycota</taxon>
        <taxon>Pezizomycotina</taxon>
        <taxon>Eurotiomycetes</taxon>
        <taxon>Chaetothyriomycetidae</taxon>
        <taxon>Chaetothyriales</taxon>
        <taxon>Cyphellophoraceae</taxon>
        <taxon>Cyphellophora</taxon>
    </lineage>
</organism>
<dbReference type="GeneID" id="28740714"/>
<dbReference type="Proteomes" id="UP000038010">
    <property type="component" value="Unassembled WGS sequence"/>
</dbReference>
<name>A0A0N1P2V5_9EURO</name>
<sequence>MPASDKRSSIGSISTLSSSTYSMSSSSSAHPKLSRQSSTSSQPRQTQPQVQLIPHAGIPTYHDSPLTRAETALVRASESKISEFDDLDLSSADFDFEDVFTFDRPAHSQRRLRQGCVEVSVRSSGLPSRHHRHNSHQRQHSSRQSDNAVTRRDWSDFSFSHFGGVHDTNVNPVRQSAGHWVRQKPGMAGMQRELGLDFARMGIGAKYLRNQQLLMQQRR</sequence>
<accession>A0A0N1P2V5</accession>
<evidence type="ECO:0000313" key="3">
    <source>
        <dbReference type="Proteomes" id="UP000038010"/>
    </source>
</evidence>
<feature type="region of interest" description="Disordered" evidence="1">
    <location>
        <begin position="122"/>
        <end position="149"/>
    </location>
</feature>
<dbReference type="AlphaFoldDB" id="A0A0N1P2V5"/>
<dbReference type="RefSeq" id="XP_018004249.1">
    <property type="nucleotide sequence ID" value="XM_018148834.1"/>
</dbReference>